<dbReference type="Pfam" id="PF13699">
    <property type="entry name" value="eCIS_core"/>
    <property type="match status" value="1"/>
</dbReference>
<name>A0A4Y7UFK2_9FLAO</name>
<evidence type="ECO:0000313" key="3">
    <source>
        <dbReference type="EMBL" id="TEB45197.1"/>
    </source>
</evidence>
<reference evidence="2" key="3">
    <citation type="submission" date="2019-03" db="EMBL/GenBank/DDBJ databases">
        <authorList>
            <person name="Whitman W."/>
            <person name="Huntemann M."/>
            <person name="Clum A."/>
            <person name="Pillay M."/>
            <person name="Palaniappan K."/>
            <person name="Varghese N."/>
            <person name="Mikhailova N."/>
            <person name="Stamatis D."/>
            <person name="Reddy T."/>
            <person name="Daum C."/>
            <person name="Shapiro N."/>
            <person name="Ivanova N."/>
            <person name="Kyrpides N."/>
            <person name="Woyke T."/>
        </authorList>
    </citation>
    <scope>NUCLEOTIDE SEQUENCE</scope>
    <source>
        <strain evidence="2">P5626</strain>
    </source>
</reference>
<dbReference type="RefSeq" id="WP_132034014.1">
    <property type="nucleotide sequence ID" value="NZ_QWDN01000002.1"/>
</dbReference>
<gene>
    <name evidence="3" type="ORF">D0809_08485</name>
    <name evidence="2" type="ORF">EV142_102571</name>
</gene>
<sequence length="493" mass="54715">MEQSNYIKNNIKTQSVSNSLTTKTTQNKAITLEDNRPASLLQRKTNNTGLPDPLKSGIENLSGHSMDDVKVHYNSDKPARLQAHAYAQGTDIHIASGQEKHLPHEAWHVVQQKQGRVKPTLQMKGKVNINDDKGLEKEADVMGAKALQAEGSIQKPLIKAPISTAVQRVVQRLQIRFSFTQFLHGAAPTQDLVRSYFNDFIQMDYSRANAADIRPTMKDMDNFKTMTAAYLSYAKAYFAAEQSHDWTAVPALLDTLRTEINTVLAYAKNTLHIAVEHEYSNTNDDSWATANDALTSLSKISPLPSLIPMHPGGAGIVHPNISVIQWSVVKSKIPGGLHHLLRDIYTSWRLGHVMDERDAASRAAREKNPNVPGALRSWHVNDQKQLPANTGDVPPNATALHAHYAATSRHPYIKDKDLPHNAGPTGYAEYTGTGIQNDFHYSKIVLNYKTGFIYLTVTHYGLWNKKEDGNHEIKDKTAGSGELSAWFGISMTT</sequence>
<evidence type="ECO:0000313" key="4">
    <source>
        <dbReference type="Proteomes" id="UP000295270"/>
    </source>
</evidence>
<accession>A0A4Y7UFK2</accession>
<keyword evidence="4" id="KW-1185">Reference proteome</keyword>
<evidence type="ECO:0000313" key="2">
    <source>
        <dbReference type="EMBL" id="TCN59951.1"/>
    </source>
</evidence>
<feature type="domain" description="eCIS core" evidence="1">
    <location>
        <begin position="50"/>
        <end position="115"/>
    </location>
</feature>
<organism evidence="3 5">
    <name type="scientific">Flavobacterium circumlabens</name>
    <dbReference type="NCBI Taxonomy" id="2133765"/>
    <lineage>
        <taxon>Bacteria</taxon>
        <taxon>Pseudomonadati</taxon>
        <taxon>Bacteroidota</taxon>
        <taxon>Flavobacteriia</taxon>
        <taxon>Flavobacteriales</taxon>
        <taxon>Flavobacteriaceae</taxon>
        <taxon>Flavobacterium</taxon>
    </lineage>
</organism>
<reference evidence="3 5" key="2">
    <citation type="journal article" date="2018" name="Syst. Appl. Microbiol.">
        <title>Flavobacterium circumlabens sp. nov. and Flavobacterium cupreum sp. nov., two psychrotrophic species isolated from Antarctic environmental samples.</title>
        <authorList>
            <person name="Kralova S."/>
            <person name="Busse H.J."/>
            <person name="Svec P."/>
            <person name="Maslanova I."/>
            <person name="Stankova E."/>
            <person name="Bartak M."/>
            <person name="Sedlacek I."/>
        </authorList>
    </citation>
    <scope>NUCLEOTIDE SEQUENCE [LARGE SCALE GENOMIC DNA]</scope>
    <source>
        <strain evidence="3 5">CCM 8828</strain>
    </source>
</reference>
<protein>
    <submittedName>
        <fullName evidence="3">DUF4157 domain-containing protein</fullName>
    </submittedName>
    <submittedName>
        <fullName evidence="2">Uncharacterized protein DUF4157</fullName>
    </submittedName>
</protein>
<dbReference type="EMBL" id="QWDN01000002">
    <property type="protein sequence ID" value="TEB45197.1"/>
    <property type="molecule type" value="Genomic_DNA"/>
</dbReference>
<comment type="caution">
    <text evidence="3">The sequence shown here is derived from an EMBL/GenBank/DDBJ whole genome shotgun (WGS) entry which is preliminary data.</text>
</comment>
<dbReference type="EMBL" id="SLWA01000002">
    <property type="protein sequence ID" value="TCN59951.1"/>
    <property type="molecule type" value="Genomic_DNA"/>
</dbReference>
<dbReference type="InterPro" id="IPR025295">
    <property type="entry name" value="eCIS_core_dom"/>
</dbReference>
<dbReference type="Proteomes" id="UP000295270">
    <property type="component" value="Unassembled WGS sequence"/>
</dbReference>
<dbReference type="AlphaFoldDB" id="A0A4Y7UFK2"/>
<proteinExistence type="predicted"/>
<dbReference type="Proteomes" id="UP000298340">
    <property type="component" value="Unassembled WGS sequence"/>
</dbReference>
<reference evidence="2 4" key="1">
    <citation type="journal article" date="2015" name="Stand. Genomic Sci.">
        <title>Genomic Encyclopedia of Bacterial and Archaeal Type Strains, Phase III: the genomes of soil and plant-associated and newly described type strains.</title>
        <authorList>
            <person name="Whitman W.B."/>
            <person name="Woyke T."/>
            <person name="Klenk H.P."/>
            <person name="Zhou Y."/>
            <person name="Lilburn T.G."/>
            <person name="Beck B.J."/>
            <person name="De Vos P."/>
            <person name="Vandamme P."/>
            <person name="Eisen J.A."/>
            <person name="Garrity G."/>
            <person name="Hugenholtz P."/>
            <person name="Kyrpides N.C."/>
        </authorList>
    </citation>
    <scope>NUCLEOTIDE SEQUENCE [LARGE SCALE GENOMIC DNA]</scope>
    <source>
        <strain evidence="2 4">P5626</strain>
    </source>
</reference>
<dbReference type="OrthoDB" id="292792at2"/>
<evidence type="ECO:0000259" key="1">
    <source>
        <dbReference type="Pfam" id="PF13699"/>
    </source>
</evidence>
<evidence type="ECO:0000313" key="5">
    <source>
        <dbReference type="Proteomes" id="UP000298340"/>
    </source>
</evidence>